<dbReference type="Gene3D" id="1.25.40.10">
    <property type="entry name" value="Tetratricopeptide repeat domain"/>
    <property type="match status" value="2"/>
</dbReference>
<name>A0A8H7QHF3_9FUNG</name>
<feature type="region of interest" description="Disordered" evidence="2">
    <location>
        <begin position="48"/>
        <end position="83"/>
    </location>
</feature>
<gene>
    <name evidence="3" type="ORF">INT46_003776</name>
</gene>
<evidence type="ECO:0000256" key="1">
    <source>
        <dbReference type="ARBA" id="ARBA00022737"/>
    </source>
</evidence>
<evidence type="ECO:0008006" key="5">
    <source>
        <dbReference type="Google" id="ProtNLM"/>
    </source>
</evidence>
<feature type="compositionally biased region" description="Low complexity" evidence="2">
    <location>
        <begin position="244"/>
        <end position="262"/>
    </location>
</feature>
<evidence type="ECO:0000256" key="2">
    <source>
        <dbReference type="SAM" id="MobiDB-lite"/>
    </source>
</evidence>
<feature type="region of interest" description="Disordered" evidence="2">
    <location>
        <begin position="227"/>
        <end position="270"/>
    </location>
</feature>
<comment type="caution">
    <text evidence="3">The sequence shown here is derived from an EMBL/GenBank/DDBJ whole genome shotgun (WGS) entry which is preliminary data.</text>
</comment>
<evidence type="ECO:0000313" key="4">
    <source>
        <dbReference type="Proteomes" id="UP000650833"/>
    </source>
</evidence>
<keyword evidence="4" id="KW-1185">Reference proteome</keyword>
<dbReference type="InterPro" id="IPR006597">
    <property type="entry name" value="Sel1-like"/>
</dbReference>
<dbReference type="PANTHER" id="PTHR46430">
    <property type="entry name" value="PROTEIN SKT5-RELATED"/>
    <property type="match status" value="1"/>
</dbReference>
<dbReference type="InterPro" id="IPR011990">
    <property type="entry name" value="TPR-like_helical_dom_sf"/>
</dbReference>
<dbReference type="PANTHER" id="PTHR46430:SF2">
    <property type="entry name" value="CHITIN SYNTHASE REGULATORY FACTOR 4"/>
    <property type="match status" value="1"/>
</dbReference>
<dbReference type="Proteomes" id="UP000650833">
    <property type="component" value="Unassembled WGS sequence"/>
</dbReference>
<dbReference type="SUPFAM" id="SSF81901">
    <property type="entry name" value="HCP-like"/>
    <property type="match status" value="2"/>
</dbReference>
<dbReference type="SMART" id="SM00671">
    <property type="entry name" value="SEL1"/>
    <property type="match status" value="6"/>
</dbReference>
<keyword evidence="1" id="KW-0677">Repeat</keyword>
<dbReference type="AlphaFoldDB" id="A0A8H7QHF3"/>
<dbReference type="EMBL" id="JAEPRC010000789">
    <property type="protein sequence ID" value="KAG2191790.1"/>
    <property type="molecule type" value="Genomic_DNA"/>
</dbReference>
<evidence type="ECO:0000313" key="3">
    <source>
        <dbReference type="EMBL" id="KAG2191790.1"/>
    </source>
</evidence>
<dbReference type="OrthoDB" id="272077at2759"/>
<proteinExistence type="predicted"/>
<reference evidence="3" key="1">
    <citation type="submission" date="2020-12" db="EMBL/GenBank/DDBJ databases">
        <title>Metabolic potential, ecology and presence of endohyphal bacteria is reflected in genomic diversity of Mucoromycotina.</title>
        <authorList>
            <person name="Muszewska A."/>
            <person name="Okrasinska A."/>
            <person name="Steczkiewicz K."/>
            <person name="Drgas O."/>
            <person name="Orlowska M."/>
            <person name="Perlinska-Lenart U."/>
            <person name="Aleksandrzak-Piekarczyk T."/>
            <person name="Szatraj K."/>
            <person name="Zielenkiewicz U."/>
            <person name="Pilsyk S."/>
            <person name="Malc E."/>
            <person name="Mieczkowski P."/>
            <person name="Kruszewska J.S."/>
            <person name="Biernat P."/>
            <person name="Pawlowska J."/>
        </authorList>
    </citation>
    <scope>NUCLEOTIDE SEQUENCE</scope>
    <source>
        <strain evidence="3">CBS 226.32</strain>
    </source>
</reference>
<dbReference type="InterPro" id="IPR051726">
    <property type="entry name" value="Chitin_Synth_Reg"/>
</dbReference>
<accession>A0A8H7QHF3</accession>
<dbReference type="Pfam" id="PF08238">
    <property type="entry name" value="Sel1"/>
    <property type="match status" value="7"/>
</dbReference>
<organism evidence="3 4">
    <name type="scientific">Mucor plumbeus</name>
    <dbReference type="NCBI Taxonomy" id="97098"/>
    <lineage>
        <taxon>Eukaryota</taxon>
        <taxon>Fungi</taxon>
        <taxon>Fungi incertae sedis</taxon>
        <taxon>Mucoromycota</taxon>
        <taxon>Mucoromycotina</taxon>
        <taxon>Mucoromycetes</taxon>
        <taxon>Mucorales</taxon>
        <taxon>Mucorineae</taxon>
        <taxon>Mucoraceae</taxon>
        <taxon>Mucor</taxon>
    </lineage>
</organism>
<feature type="compositionally biased region" description="Acidic residues" evidence="2">
    <location>
        <begin position="48"/>
        <end position="68"/>
    </location>
</feature>
<sequence length="832" mass="95326">MIDKNTTTPIHQYHTKPLERMDIVHDEKTIVYQSHQLLLVDDDEIFDNDSDVENIGDEEEDDDDEDFADLPPTSNTIDLTRNDSKSSEFSHIKYVDSIRKTRPLPKIPDRTSSKELPSNMTAVLNESFRNKTRVSAQQLFQMLNQKNDEEIEDEVDTSDDDIEYGGVFALKTQMPSPTLSNKEVLKQYYDELNLNYKTMTPVEEVDEDQFAERLDIQDEIAPTYILESSELKPRPGSEISLQIPSLESGESSPTSSRNSRQSIDLRDPPLDLDFDFKTPKQANAILQITNEQPQQFDTINAISSLYATSTDGYSYGAPQPSPENAYETDEDYCVSISSSQNAISNRHSLYGDVQKLSDLNQVLMTPEISNSSIPITPSYQQQPGQFSPQILHTNNQQQNEALASMSSYNKRANSRMSMTSASLVHDKESMKTYRRMATKTNDRNIQFTYAKYLMQLVSIYVGSNEPSIVATRDRLQEEAEYWVDKLAKSNYSAALYTKGQWFRHCGDSKAIGIFVGAQYKKVNHTKAFKCFQQAAKYGSVEAYYELAEYWMVRKDYKKSMECYRYAASKKHILSLYKLANILLRGLLHQQKDIQQGLVYLRQAADSEKADCARSAYDLACILSNDLKSIDLENETSITDVYITPNAASAIHYFKKADSFGLVNATFRLGQFYKQDQQNFHPNAWEAYKCFARAAEHSNEDAMIELAYFYKDGISGYLSPQPLLAFQWCHKATENGNPIADYILGTFYEYGIGVYPDQAKAHEWFKRSASKRYGPAEERLNMKRNPSNQQIHQLKSQEYKYSNKAEPKKYYEESVRIAEKTRRTHAEQNCQIM</sequence>
<protein>
    <recommendedName>
        <fullName evidence="5">HCP-like protein</fullName>
    </recommendedName>
</protein>